<dbReference type="VEuPathDB" id="FungiDB:UMAG_10791"/>
<keyword evidence="5" id="KW-1185">Reference proteome</keyword>
<evidence type="ECO:0000256" key="3">
    <source>
        <dbReference type="SAM" id="MobiDB-lite"/>
    </source>
</evidence>
<dbReference type="InterPro" id="IPR050511">
    <property type="entry name" value="AMPK_gamma/SDS23_families"/>
</dbReference>
<organism evidence="4 5">
    <name type="scientific">Mycosarcoma maydis</name>
    <name type="common">Corn smut fungus</name>
    <name type="synonym">Ustilago maydis</name>
    <dbReference type="NCBI Taxonomy" id="5270"/>
    <lineage>
        <taxon>Eukaryota</taxon>
        <taxon>Fungi</taxon>
        <taxon>Dikarya</taxon>
        <taxon>Basidiomycota</taxon>
        <taxon>Ustilaginomycotina</taxon>
        <taxon>Ustilaginomycetes</taxon>
        <taxon>Ustilaginales</taxon>
        <taxon>Ustilaginaceae</taxon>
        <taxon>Mycosarcoma</taxon>
    </lineage>
</organism>
<keyword evidence="2" id="KW-0129">CBS domain</keyword>
<dbReference type="AlphaFoldDB" id="A0A0D1CXM3"/>
<name>A0A0D1CXM3_MYCMD</name>
<dbReference type="eggNOG" id="KOG1764">
    <property type="taxonomic scope" value="Eukaryota"/>
</dbReference>
<dbReference type="OrthoDB" id="449052at2759"/>
<feature type="compositionally biased region" description="Low complexity" evidence="3">
    <location>
        <begin position="172"/>
        <end position="183"/>
    </location>
</feature>
<evidence type="ECO:0000313" key="5">
    <source>
        <dbReference type="Proteomes" id="UP000000561"/>
    </source>
</evidence>
<dbReference type="PANTHER" id="PTHR13780:SF128">
    <property type="entry name" value="CBS DOMAIN-CONTAINING PROTEIN"/>
    <property type="match status" value="1"/>
</dbReference>
<gene>
    <name evidence="4" type="ORF">UMAG_10791</name>
</gene>
<dbReference type="InterPro" id="IPR046342">
    <property type="entry name" value="CBS_dom_sf"/>
</dbReference>
<evidence type="ECO:0008006" key="6">
    <source>
        <dbReference type="Google" id="ProtNLM"/>
    </source>
</evidence>
<dbReference type="RefSeq" id="XP_011387362.1">
    <property type="nucleotide sequence ID" value="XM_011389060.1"/>
</dbReference>
<evidence type="ECO:0000313" key="4">
    <source>
        <dbReference type="EMBL" id="KIS71083.1"/>
    </source>
</evidence>
<sequence>MALPQTKPILIPAPLPSSPSSSPRSHFRCGSDAGSDLSISLPRSAVSTFRKSAAQDPFAAIQLQHTLSGFSAQDILSSNTHTRSRLVVLSESISIEAAGQRLAESNDADTWILLKRDKSKSDAPDGVGKLRTSDCAGLLSLDDLAAFFAAVFGPHHTQTSIARPRGAAHDLASPPASPSTSSSRFHLSQSVDSQNVTARVETIRAQLMTRKAVTASLVSNLSANNSLRHVSLDASLLDIMHELSCDEVNCLLVSVLHQSQDGAVCGILTASDVVAFLVAEAERNASLASIFSDTLDLLASSELLPPAAIISGDKSPVDALVRMQSEHLSVLAVTDPFGGLISPISSREISQEILKSSSRKILTMPISSLVKDLRSRHPQGADGKDVRPAISVSSSSTVGRAAALLLATEAGGVFVMEEPRVIMTPPLSCISASPGKELSSLSLDADLKPLSRSVSFTPAPAQKHRRSSTHFWTSSRASISSSASNEAATRPAMPNFALGSSASDAASDRRSSLTLRPDQALSLSVSSLPAKSLGATTPALLRTPSGPSTHRPRSLSLAHFSVDEWVTSRQFGAQAALRSQGSWTPGALSSGSSVCSADSPSSPFGNMLVSGFFSEVMQNGMPRCVVTIKTVLRCVLAATTTTVDVNEEAVEA</sequence>
<dbReference type="Gene3D" id="3.10.580.10">
    <property type="entry name" value="CBS-domain"/>
    <property type="match status" value="1"/>
</dbReference>
<feature type="region of interest" description="Disordered" evidence="3">
    <location>
        <begin position="1"/>
        <end position="31"/>
    </location>
</feature>
<dbReference type="GeneID" id="23566775"/>
<reference evidence="4 5" key="1">
    <citation type="journal article" date="2006" name="Nature">
        <title>Insights from the genome of the biotrophic fungal plant pathogen Ustilago maydis.</title>
        <authorList>
            <person name="Kamper J."/>
            <person name="Kahmann R."/>
            <person name="Bolker M."/>
            <person name="Ma L.J."/>
            <person name="Brefort T."/>
            <person name="Saville B.J."/>
            <person name="Banuett F."/>
            <person name="Kronstad J.W."/>
            <person name="Gold S.E."/>
            <person name="Muller O."/>
            <person name="Perlin M.H."/>
            <person name="Wosten H.A."/>
            <person name="de Vries R."/>
            <person name="Ruiz-Herrera J."/>
            <person name="Reynaga-Pena C.G."/>
            <person name="Snetselaar K."/>
            <person name="McCann M."/>
            <person name="Perez-Martin J."/>
            <person name="Feldbrugge M."/>
            <person name="Basse C.W."/>
            <person name="Steinberg G."/>
            <person name="Ibeas J.I."/>
            <person name="Holloman W."/>
            <person name="Guzman P."/>
            <person name="Farman M."/>
            <person name="Stajich J.E."/>
            <person name="Sentandreu R."/>
            <person name="Gonzalez-Prieto J.M."/>
            <person name="Kennell J.C."/>
            <person name="Molina L."/>
            <person name="Schirawski J."/>
            <person name="Mendoza-Mendoza A."/>
            <person name="Greilinger D."/>
            <person name="Munch K."/>
            <person name="Rossel N."/>
            <person name="Scherer M."/>
            <person name="Vranes M."/>
            <person name="Ladendorf O."/>
            <person name="Vincon V."/>
            <person name="Fuchs U."/>
            <person name="Sandrock B."/>
            <person name="Meng S."/>
            <person name="Ho E.C."/>
            <person name="Cahill M.J."/>
            <person name="Boyce K.J."/>
            <person name="Klose J."/>
            <person name="Klosterman S.J."/>
            <person name="Deelstra H.J."/>
            <person name="Ortiz-Castellanos L."/>
            <person name="Li W."/>
            <person name="Sanchez-Alonso P."/>
            <person name="Schreier P.H."/>
            <person name="Hauser-Hahn I."/>
            <person name="Vaupel M."/>
            <person name="Koopmann E."/>
            <person name="Friedrich G."/>
            <person name="Voss H."/>
            <person name="Schluter T."/>
            <person name="Margolis J."/>
            <person name="Platt D."/>
            <person name="Swimmer C."/>
            <person name="Gnirke A."/>
            <person name="Chen F."/>
            <person name="Vysotskaia V."/>
            <person name="Mannhaupt G."/>
            <person name="Guldener U."/>
            <person name="Munsterkotter M."/>
            <person name="Haase D."/>
            <person name="Oesterheld M."/>
            <person name="Mewes H.W."/>
            <person name="Mauceli E.W."/>
            <person name="DeCaprio D."/>
            <person name="Wade C.M."/>
            <person name="Butler J."/>
            <person name="Young S."/>
            <person name="Jaffe D.B."/>
            <person name="Calvo S."/>
            <person name="Nusbaum C."/>
            <person name="Galagan J."/>
            <person name="Birren B.W."/>
        </authorList>
    </citation>
    <scope>NUCLEOTIDE SEQUENCE [LARGE SCALE GENOMIC DNA]</scope>
    <source>
        <strain evidence="5">DSM 14603 / FGSC 9021 / UM521</strain>
    </source>
</reference>
<feature type="region of interest" description="Disordered" evidence="3">
    <location>
        <begin position="162"/>
        <end position="189"/>
    </location>
</feature>
<dbReference type="SUPFAM" id="SSF54631">
    <property type="entry name" value="CBS-domain pair"/>
    <property type="match status" value="1"/>
</dbReference>
<evidence type="ECO:0000256" key="1">
    <source>
        <dbReference type="ARBA" id="ARBA00022737"/>
    </source>
</evidence>
<proteinExistence type="predicted"/>
<feature type="region of interest" description="Disordered" evidence="3">
    <location>
        <begin position="456"/>
        <end position="475"/>
    </location>
</feature>
<dbReference type="EMBL" id="CM003141">
    <property type="protein sequence ID" value="KIS71083.1"/>
    <property type="molecule type" value="Genomic_DNA"/>
</dbReference>
<dbReference type="STRING" id="237631.A0A0D1CXM3"/>
<evidence type="ECO:0000256" key="2">
    <source>
        <dbReference type="ARBA" id="ARBA00023122"/>
    </source>
</evidence>
<dbReference type="Proteomes" id="UP000000561">
    <property type="component" value="Chromosome 2"/>
</dbReference>
<dbReference type="PANTHER" id="PTHR13780">
    <property type="entry name" value="AMP-ACTIVATED PROTEIN KINASE, GAMMA REGULATORY SUBUNIT"/>
    <property type="match status" value="1"/>
</dbReference>
<dbReference type="InParanoid" id="A0A0D1CXM3"/>
<keyword evidence="1" id="KW-0677">Repeat</keyword>
<dbReference type="KEGG" id="uma:UMAG_10791"/>
<accession>A0A0D1CXM3</accession>
<protein>
    <recommendedName>
        <fullName evidence="6">CBS domain-containing protein</fullName>
    </recommendedName>
</protein>
<feature type="region of interest" description="Disordered" evidence="3">
    <location>
        <begin position="482"/>
        <end position="503"/>
    </location>
</feature>